<evidence type="ECO:0000256" key="7">
    <source>
        <dbReference type="ARBA" id="ARBA00023136"/>
    </source>
</evidence>
<dbReference type="Gene3D" id="1.10.3720.10">
    <property type="entry name" value="MetI-like"/>
    <property type="match status" value="1"/>
</dbReference>
<comment type="function">
    <text evidence="8">Part of the ABC transporter complex CysAWTP (TC 3.A.1.6.1) involved in sulfate/thiosulfate import. Probably responsible for the translocation of the substrate across the membrane.</text>
</comment>
<evidence type="ECO:0000259" key="10">
    <source>
        <dbReference type="PROSITE" id="PS50928"/>
    </source>
</evidence>
<dbReference type="PROSITE" id="PS50928">
    <property type="entry name" value="ABC_TM1"/>
    <property type="match status" value="1"/>
</dbReference>
<dbReference type="InterPro" id="IPR005667">
    <property type="entry name" value="Sulph_transpt2"/>
</dbReference>
<comment type="subunit">
    <text evidence="2">The complex is composed of two ATP-binding proteins (CysA), two transmembrane proteins (CysT and CysW) and a solute-binding protein (CysP).</text>
</comment>
<dbReference type="GO" id="GO:0015419">
    <property type="term" value="F:ABC-type sulfate transporter activity"/>
    <property type="evidence" value="ECO:0007669"/>
    <property type="project" value="InterPro"/>
</dbReference>
<dbReference type="Proteomes" id="UP000188159">
    <property type="component" value="Chromosome"/>
</dbReference>
<evidence type="ECO:0000256" key="6">
    <source>
        <dbReference type="ARBA" id="ARBA00023032"/>
    </source>
</evidence>
<feature type="transmembrane region" description="Helical" evidence="9">
    <location>
        <begin position="204"/>
        <end position="223"/>
    </location>
</feature>
<evidence type="ECO:0000256" key="8">
    <source>
        <dbReference type="ARBA" id="ARBA00025323"/>
    </source>
</evidence>
<dbReference type="CDD" id="cd06261">
    <property type="entry name" value="TM_PBP2"/>
    <property type="match status" value="1"/>
</dbReference>
<sequence>MNEQQKFEKRKQRTKIILITISVLFMIVMLVLPLFSVITNSLSEGFKFYVSSISTEYVRSALFVTILATLVAVTINTFFGIMAAFLLTKFSFKGKQVLATLIDIPFSISPVIVGLAFLMTFGRLGWTYPAIRAINTFFGTNIRIAFAIPGVILATIFVTFPFVSREIIPILNSQGKDEEEAAALMGASGFTIFRKITLPQMKWGLIYGIILCSARALGEFGAVNALSKTRGETFTLPLEIDALYMSGTTSSITAAFAVSSVLVLIAVIVLILRNIAWYRSQDKQQGKDGR</sequence>
<dbReference type="PANTHER" id="PTHR30406">
    <property type="entry name" value="SULFATE TRANSPORT SYSTEM PERMEASE PROTEIN"/>
    <property type="match status" value="1"/>
</dbReference>
<evidence type="ECO:0000313" key="12">
    <source>
        <dbReference type="Proteomes" id="UP000188159"/>
    </source>
</evidence>
<evidence type="ECO:0000256" key="1">
    <source>
        <dbReference type="ARBA" id="ARBA00004141"/>
    </source>
</evidence>
<evidence type="ECO:0000256" key="3">
    <source>
        <dbReference type="ARBA" id="ARBA00022448"/>
    </source>
</evidence>
<proteinExistence type="predicted"/>
<reference evidence="11 12" key="1">
    <citation type="journal article" date="2016" name="Sci. Rep.">
        <title>Accelerated dysbiosis of gut microbiota during aggravation of DSS-induced colitis by a butyrate-producing bacterium.</title>
        <authorList>
            <person name="Zhang Q."/>
            <person name="Wu Y."/>
            <person name="Wang J."/>
            <person name="Wu G."/>
            <person name="Long W."/>
            <person name="Xue Z."/>
            <person name="Wang L."/>
            <person name="Zhang X."/>
            <person name="Pang X."/>
            <person name="Zhao Y."/>
            <person name="Zhao L."/>
            <person name="Zhang C."/>
        </authorList>
    </citation>
    <scope>NUCLEOTIDE SEQUENCE [LARGE SCALE GENOMIC DNA]</scope>
    <source>
        <strain evidence="11 12">BPB5</strain>
    </source>
</reference>
<dbReference type="PANTHER" id="PTHR30406:SF1">
    <property type="entry name" value="SULFATE TRANSPORT SYSTEM PERMEASE PROTEIN CYSW"/>
    <property type="match status" value="1"/>
</dbReference>
<organism evidence="11 12">
    <name type="scientific">Anaerostipes hadrus</name>
    <dbReference type="NCBI Taxonomy" id="649756"/>
    <lineage>
        <taxon>Bacteria</taxon>
        <taxon>Bacillati</taxon>
        <taxon>Bacillota</taxon>
        <taxon>Clostridia</taxon>
        <taxon>Lachnospirales</taxon>
        <taxon>Lachnospiraceae</taxon>
        <taxon>Anaerostipes</taxon>
    </lineage>
</organism>
<dbReference type="Pfam" id="PF00528">
    <property type="entry name" value="BPD_transp_1"/>
    <property type="match status" value="1"/>
</dbReference>
<gene>
    <name evidence="11" type="ORF">DO83_13640</name>
</gene>
<feature type="transmembrane region" description="Helical" evidence="9">
    <location>
        <begin position="243"/>
        <end position="272"/>
    </location>
</feature>
<keyword evidence="4 9" id="KW-0812">Transmembrane</keyword>
<accession>A0A1Q2CA31</accession>
<comment type="subcellular location">
    <subcellularLocation>
        <location evidence="1">Membrane</location>
        <topology evidence="1">Multi-pass membrane protein</topology>
    </subcellularLocation>
</comment>
<evidence type="ECO:0000256" key="2">
    <source>
        <dbReference type="ARBA" id="ARBA00011779"/>
    </source>
</evidence>
<keyword evidence="3" id="KW-0813">Transport</keyword>
<protein>
    <submittedName>
        <fullName evidence="11">Sulfate ABC transporter permease</fullName>
    </submittedName>
</protein>
<feature type="domain" description="ABC transmembrane type-1" evidence="10">
    <location>
        <begin position="62"/>
        <end position="273"/>
    </location>
</feature>
<keyword evidence="6" id="KW-0764">Sulfate transport</keyword>
<dbReference type="AlphaFoldDB" id="A0A1Q2CA31"/>
<evidence type="ECO:0000256" key="5">
    <source>
        <dbReference type="ARBA" id="ARBA00022989"/>
    </source>
</evidence>
<keyword evidence="5 9" id="KW-1133">Transmembrane helix</keyword>
<evidence type="ECO:0000256" key="9">
    <source>
        <dbReference type="SAM" id="Phobius"/>
    </source>
</evidence>
<dbReference type="InterPro" id="IPR035906">
    <property type="entry name" value="MetI-like_sf"/>
</dbReference>
<evidence type="ECO:0000256" key="4">
    <source>
        <dbReference type="ARBA" id="ARBA00022692"/>
    </source>
</evidence>
<dbReference type="RefSeq" id="WP_077327210.1">
    <property type="nucleotide sequence ID" value="NZ_CP012098.1"/>
</dbReference>
<feature type="transmembrane region" description="Helical" evidence="9">
    <location>
        <begin position="16"/>
        <end position="38"/>
    </location>
</feature>
<feature type="transmembrane region" description="Helical" evidence="9">
    <location>
        <begin position="58"/>
        <end position="86"/>
    </location>
</feature>
<feature type="transmembrane region" description="Helical" evidence="9">
    <location>
        <begin position="142"/>
        <end position="163"/>
    </location>
</feature>
<dbReference type="GO" id="GO:0005886">
    <property type="term" value="C:plasma membrane"/>
    <property type="evidence" value="ECO:0007669"/>
    <property type="project" value="TreeGrafter"/>
</dbReference>
<feature type="transmembrane region" description="Helical" evidence="9">
    <location>
        <begin position="98"/>
        <end position="122"/>
    </location>
</feature>
<name>A0A1Q2CA31_ANAHA</name>
<dbReference type="SUPFAM" id="SSF161098">
    <property type="entry name" value="MetI-like"/>
    <property type="match status" value="1"/>
</dbReference>
<dbReference type="NCBIfam" id="TIGR00969">
    <property type="entry name" value="3a0106s02"/>
    <property type="match status" value="1"/>
</dbReference>
<dbReference type="InterPro" id="IPR000515">
    <property type="entry name" value="MetI-like"/>
</dbReference>
<keyword evidence="7 9" id="KW-0472">Membrane</keyword>
<evidence type="ECO:0000313" key="11">
    <source>
        <dbReference type="EMBL" id="AQP40525.1"/>
    </source>
</evidence>
<dbReference type="EMBL" id="CP012098">
    <property type="protein sequence ID" value="AQP40525.1"/>
    <property type="molecule type" value="Genomic_DNA"/>
</dbReference>